<dbReference type="RefSeq" id="WP_253645299.1">
    <property type="nucleotide sequence ID" value="NZ_BAAAMO010000002.1"/>
</dbReference>
<accession>A0ABW3GCW8</accession>
<name>A0ABW3GCW8_9NOCA</name>
<keyword evidence="3" id="KW-1185">Reference proteome</keyword>
<dbReference type="EMBL" id="JBHTIL010000001">
    <property type="protein sequence ID" value="MFD0926861.1"/>
    <property type="molecule type" value="Genomic_DNA"/>
</dbReference>
<sequence>MAESEDRGPVDVGQVIVGLIALAVSAWGLIGAPSLHDSTVAVWVGVAVAAAVGLALVVGGGVRARRR</sequence>
<reference evidence="3" key="1">
    <citation type="journal article" date="2019" name="Int. J. Syst. Evol. Microbiol.">
        <title>The Global Catalogue of Microorganisms (GCM) 10K type strain sequencing project: providing services to taxonomists for standard genome sequencing and annotation.</title>
        <authorList>
            <consortium name="The Broad Institute Genomics Platform"/>
            <consortium name="The Broad Institute Genome Sequencing Center for Infectious Disease"/>
            <person name="Wu L."/>
            <person name="Ma J."/>
        </authorList>
    </citation>
    <scope>NUCLEOTIDE SEQUENCE [LARGE SCALE GENOMIC DNA]</scope>
    <source>
        <strain evidence="3">CCUG 50873</strain>
    </source>
</reference>
<evidence type="ECO:0000256" key="1">
    <source>
        <dbReference type="SAM" id="Phobius"/>
    </source>
</evidence>
<evidence type="ECO:0000313" key="2">
    <source>
        <dbReference type="EMBL" id="MFD0926861.1"/>
    </source>
</evidence>
<evidence type="ECO:0000313" key="3">
    <source>
        <dbReference type="Proteomes" id="UP001597068"/>
    </source>
</evidence>
<comment type="caution">
    <text evidence="2">The sequence shown here is derived from an EMBL/GenBank/DDBJ whole genome shotgun (WGS) entry which is preliminary data.</text>
</comment>
<keyword evidence="1" id="KW-1133">Transmembrane helix</keyword>
<proteinExistence type="predicted"/>
<organism evidence="2 3">
    <name type="scientific">Williamsia deligens</name>
    <dbReference type="NCBI Taxonomy" id="321325"/>
    <lineage>
        <taxon>Bacteria</taxon>
        <taxon>Bacillati</taxon>
        <taxon>Actinomycetota</taxon>
        <taxon>Actinomycetes</taxon>
        <taxon>Mycobacteriales</taxon>
        <taxon>Nocardiaceae</taxon>
        <taxon>Williamsia</taxon>
    </lineage>
</organism>
<keyword evidence="1" id="KW-0812">Transmembrane</keyword>
<feature type="transmembrane region" description="Helical" evidence="1">
    <location>
        <begin position="12"/>
        <end position="30"/>
    </location>
</feature>
<feature type="transmembrane region" description="Helical" evidence="1">
    <location>
        <begin position="42"/>
        <end position="62"/>
    </location>
</feature>
<dbReference type="Proteomes" id="UP001597068">
    <property type="component" value="Unassembled WGS sequence"/>
</dbReference>
<keyword evidence="1" id="KW-0472">Membrane</keyword>
<protein>
    <submittedName>
        <fullName evidence="2">Uncharacterized protein</fullName>
    </submittedName>
</protein>
<gene>
    <name evidence="2" type="ORF">ACFQ04_14060</name>
</gene>